<organism evidence="1">
    <name type="scientific">uncultured Caudovirales phage</name>
    <dbReference type="NCBI Taxonomy" id="2100421"/>
    <lineage>
        <taxon>Viruses</taxon>
        <taxon>Duplodnaviria</taxon>
        <taxon>Heunggongvirae</taxon>
        <taxon>Uroviricota</taxon>
        <taxon>Caudoviricetes</taxon>
        <taxon>Peduoviridae</taxon>
        <taxon>Maltschvirus</taxon>
        <taxon>Maltschvirus maltsch</taxon>
    </lineage>
</organism>
<protein>
    <submittedName>
        <fullName evidence="1">Uncharacterized protein</fullName>
    </submittedName>
</protein>
<evidence type="ECO:0000313" key="1">
    <source>
        <dbReference type="EMBL" id="CAB4152678.1"/>
    </source>
</evidence>
<accession>A0A6J5N1R9</accession>
<gene>
    <name evidence="1" type="ORF">UFOVP603_20</name>
</gene>
<proteinExistence type="predicted"/>
<name>A0A6J5N1R9_9CAUD</name>
<sequence>MSDNYIFREAKIPLPIEKQKAGQSWVSWGDNNDYPQFLIGLYYNSSIHGGIVNSKVKYIASSGLDAQTNDLPKWELIKKNGNAPFSLDEISLMVAKDFELLDSFAILFKKNPISKFWDAHHVSTELIRKGEDSSFFYYSENWKERNQTEEKTGFKKIKNIEDLSLEDKECLLYVSSRSKQHIIDEKTGLLTKSVYPIPSYSGAIKSIMASIEMNYFRYSEVVNSFKGGTMINIPTGAPDNEHDKKKLIAQLKGDATDRDKQGGIVVTFSRGSENAPTVTQINGNNLDQRYLLTQESIIDDIMVGHSVISPTLFSIKTAGQLGGSQELETAYQLFMNNYALERQKIITDALEYAHYTLNNFYGDIFFISKPLSLSQEPDSKSIVADSLNKMSPLLANAVLKNLTINEQRALAGLAPLPNGDVIASTPTTFSSELSDENVISWFSELGRTDYKEVFSQEVKDFTKLEMSEKELLSKYSFANDLTQDQLKIVEMINNGESYGAIVKAIDKGATYVSRQLVELEKLGMIKGFELTPKGKTNVGEVSFEVVYQYREREGIPPLKGNSSRPFCKNLIDLKRVFTRDEIDQITARLKANGIDRDVWQYKGGWYHNPETNRNTPSCRHTWFQVIINK</sequence>
<reference evidence="1" key="1">
    <citation type="submission" date="2020-04" db="EMBL/GenBank/DDBJ databases">
        <authorList>
            <person name="Chiriac C."/>
            <person name="Salcher M."/>
            <person name="Ghai R."/>
            <person name="Kavagutti S V."/>
        </authorList>
    </citation>
    <scope>NUCLEOTIDE SEQUENCE</scope>
</reference>
<dbReference type="EMBL" id="LR796578">
    <property type="protein sequence ID" value="CAB4152678.1"/>
    <property type="molecule type" value="Genomic_DNA"/>
</dbReference>